<dbReference type="OrthoDB" id="9769264at2"/>
<dbReference type="RefSeq" id="WP_123640374.1">
    <property type="nucleotide sequence ID" value="NZ_ML119081.1"/>
</dbReference>
<comment type="caution">
    <text evidence="1">The sequence shown here is derived from an EMBL/GenBank/DDBJ whole genome shotgun (WGS) entry which is preliminary data.</text>
</comment>
<protein>
    <recommendedName>
        <fullName evidence="3">HEXXH motif domain-containing protein</fullName>
    </recommendedName>
</protein>
<organism evidence="1 2">
    <name type="scientific">Histidinibacterium lentulum</name>
    <dbReference type="NCBI Taxonomy" id="2480588"/>
    <lineage>
        <taxon>Bacteria</taxon>
        <taxon>Pseudomonadati</taxon>
        <taxon>Pseudomonadota</taxon>
        <taxon>Alphaproteobacteria</taxon>
        <taxon>Rhodobacterales</taxon>
        <taxon>Paracoccaceae</taxon>
        <taxon>Histidinibacterium</taxon>
    </lineage>
</organism>
<proteinExistence type="predicted"/>
<name>A0A3N2R945_9RHOB</name>
<evidence type="ECO:0000313" key="2">
    <source>
        <dbReference type="Proteomes" id="UP000268016"/>
    </source>
</evidence>
<gene>
    <name evidence="1" type="ORF">EAT49_00930</name>
</gene>
<dbReference type="InterPro" id="IPR026337">
    <property type="entry name" value="AKG_HExxH"/>
</dbReference>
<sequence>MSLEPDMAAPLSMRTDAETIRRIKLDVRRRLHRSLDHLIFEAAADQVPPALSRERLAALTLSEPFPSPIVFAAHAALLRAAETDRADLFARDSAALAALPEGEHHAPEAPVMALLHERALSPAACEFLKRAFLDDIGLTADLVGPSEEEADRAADLVGLALSGFGQALPERHAEFSALVCMIVLAKPGPEADRGFGGATVFDAFGAVLVNVEALKSPARTLMTLVHEAAHQQLFLCHLDDPVLLNDAEPRHVSPLRKEPRPMEGVFHAAWVSAKMALVADAMLRSGNSPQWVAELAAYRESSIAAVQDALPTIEAGAEFTPLGAELFRELRSTAEAL</sequence>
<reference evidence="1 2" key="1">
    <citation type="submission" date="2018-10" db="EMBL/GenBank/DDBJ databases">
        <title>Histidinibacterium lentulum gen. nov., sp. nov., a marine bacterium from the culture broth of Picochlorum sp. 122.</title>
        <authorList>
            <person name="Wang G."/>
        </authorList>
    </citation>
    <scope>NUCLEOTIDE SEQUENCE [LARGE SCALE GENOMIC DNA]</scope>
    <source>
        <strain evidence="1 2">B17</strain>
    </source>
</reference>
<dbReference type="AlphaFoldDB" id="A0A3N2R945"/>
<keyword evidence="2" id="KW-1185">Reference proteome</keyword>
<evidence type="ECO:0000313" key="1">
    <source>
        <dbReference type="EMBL" id="ROU04000.1"/>
    </source>
</evidence>
<accession>A0A3N2R945</accession>
<dbReference type="EMBL" id="RDRB01000001">
    <property type="protein sequence ID" value="ROU04000.1"/>
    <property type="molecule type" value="Genomic_DNA"/>
</dbReference>
<dbReference type="NCBIfam" id="TIGR04267">
    <property type="entry name" value="mod_HExxH"/>
    <property type="match status" value="1"/>
</dbReference>
<evidence type="ECO:0008006" key="3">
    <source>
        <dbReference type="Google" id="ProtNLM"/>
    </source>
</evidence>
<dbReference type="Proteomes" id="UP000268016">
    <property type="component" value="Unassembled WGS sequence"/>
</dbReference>